<gene>
    <name evidence="1" type="ORF">ACFOEN_02215</name>
</gene>
<dbReference type="RefSeq" id="WP_377300721.1">
    <property type="nucleotide sequence ID" value="NZ_CP180191.1"/>
</dbReference>
<dbReference type="Proteomes" id="UP001595556">
    <property type="component" value="Unassembled WGS sequence"/>
</dbReference>
<organism evidence="1 2">
    <name type="scientific">Piscinibacterium candidicorallinum</name>
    <dbReference type="NCBI Taxonomy" id="1793872"/>
    <lineage>
        <taxon>Bacteria</taxon>
        <taxon>Pseudomonadati</taxon>
        <taxon>Pseudomonadota</taxon>
        <taxon>Betaproteobacteria</taxon>
        <taxon>Burkholderiales</taxon>
        <taxon>Piscinibacterium</taxon>
    </lineage>
</organism>
<accession>A0ABV7H1J5</accession>
<sequence length="235" mass="25678">MKLPALPRHIANFALANSEMNRAKLDPVFALPRAVHRVLKETSTPFQSPLQAKLLLLARLKELMPLMHQLEADGVIGIIDACVQAWFAGTSPLCRLTFSGNCSIKTDCTAVWLPDIKSLAFKDPGFVRSTRDQLRARYVDRFDLIASDDGYVVQVPFVTAGRADRSHPISAKVPRCADGTPARFGTGMNGVALTRLLTARRAELDRIAAAFVTPDFDELAGRPVQGGLPSLGTRR</sequence>
<name>A0ABV7H1J5_9BURK</name>
<comment type="caution">
    <text evidence="1">The sequence shown here is derived from an EMBL/GenBank/DDBJ whole genome shotgun (WGS) entry which is preliminary data.</text>
</comment>
<protein>
    <submittedName>
        <fullName evidence="1">Uncharacterized protein</fullName>
    </submittedName>
</protein>
<keyword evidence="2" id="KW-1185">Reference proteome</keyword>
<reference evidence="2" key="1">
    <citation type="journal article" date="2019" name="Int. J. Syst. Evol. Microbiol.">
        <title>The Global Catalogue of Microorganisms (GCM) 10K type strain sequencing project: providing services to taxonomists for standard genome sequencing and annotation.</title>
        <authorList>
            <consortium name="The Broad Institute Genomics Platform"/>
            <consortium name="The Broad Institute Genome Sequencing Center for Infectious Disease"/>
            <person name="Wu L."/>
            <person name="Ma J."/>
        </authorList>
    </citation>
    <scope>NUCLEOTIDE SEQUENCE [LARGE SCALE GENOMIC DNA]</scope>
    <source>
        <strain evidence="2">KCTC 52168</strain>
    </source>
</reference>
<evidence type="ECO:0000313" key="1">
    <source>
        <dbReference type="EMBL" id="MFC3146453.1"/>
    </source>
</evidence>
<proteinExistence type="predicted"/>
<dbReference type="EMBL" id="JBHRTI010000003">
    <property type="protein sequence ID" value="MFC3146453.1"/>
    <property type="molecule type" value="Genomic_DNA"/>
</dbReference>
<evidence type="ECO:0000313" key="2">
    <source>
        <dbReference type="Proteomes" id="UP001595556"/>
    </source>
</evidence>